<keyword evidence="5" id="KW-0997">Cell inner membrane</keyword>
<evidence type="ECO:0000256" key="3">
    <source>
        <dbReference type="ARBA" id="ARBA00022448"/>
    </source>
</evidence>
<evidence type="ECO:0000256" key="2">
    <source>
        <dbReference type="ARBA" id="ARBA00008835"/>
    </source>
</evidence>
<dbReference type="Proteomes" id="UP000032568">
    <property type="component" value="Chromosome pTact"/>
</dbReference>
<dbReference type="PANTHER" id="PTHR30161">
    <property type="entry name" value="FLAGELLAR EXPORT PROTEIN, MEMBRANE FLHA SUBUNIT-RELATED"/>
    <property type="match status" value="1"/>
</dbReference>
<dbReference type="KEGG" id="tact:SG35_031065"/>
<dbReference type="EMBL" id="CP059736">
    <property type="protein sequence ID" value="WDE02199.1"/>
    <property type="molecule type" value="Genomic_DNA"/>
</dbReference>
<dbReference type="RefSeq" id="WP_044831047.1">
    <property type="nucleotide sequence ID" value="NZ_CP059736.1"/>
</dbReference>
<dbReference type="InterPro" id="IPR042196">
    <property type="entry name" value="FHIPEP_4"/>
</dbReference>
<gene>
    <name evidence="10" type="primary">sctV</name>
    <name evidence="10" type="ORF">SG35_031065</name>
</gene>
<dbReference type="InterPro" id="IPR001712">
    <property type="entry name" value="T3SS_FHIPEP"/>
</dbReference>
<dbReference type="InterPro" id="IPR042194">
    <property type="entry name" value="FHIPEP_1"/>
</dbReference>
<evidence type="ECO:0000256" key="1">
    <source>
        <dbReference type="ARBA" id="ARBA00004429"/>
    </source>
</evidence>
<dbReference type="InterPro" id="IPR042193">
    <property type="entry name" value="FHIPEP_3"/>
</dbReference>
<feature type="transmembrane region" description="Helical" evidence="9">
    <location>
        <begin position="43"/>
        <end position="62"/>
    </location>
</feature>
<dbReference type="AlphaFoldDB" id="A0AAE9YXI4"/>
<dbReference type="GO" id="GO:0009306">
    <property type="term" value="P:protein secretion"/>
    <property type="evidence" value="ECO:0007669"/>
    <property type="project" value="InterPro"/>
</dbReference>
<dbReference type="InterPro" id="IPR006302">
    <property type="entry name" value="T3SS_HrcV"/>
</dbReference>
<dbReference type="PROSITE" id="PS00994">
    <property type="entry name" value="FHIPEP"/>
    <property type="match status" value="1"/>
</dbReference>
<evidence type="ECO:0000256" key="4">
    <source>
        <dbReference type="ARBA" id="ARBA00022475"/>
    </source>
</evidence>
<dbReference type="PANTHER" id="PTHR30161:SF2">
    <property type="entry name" value="INVASION PROTEIN INVA"/>
    <property type="match status" value="1"/>
</dbReference>
<sequence length="692" mass="75882">MNQSPLARFFTLISQRNDVLLAVFLVSVIFMMIMPLPTWLVDVLIAANMSIAVTLLMLAVYIQSPLELSVFPGILLATTLFRLALSITTTRLILLEADAGKIVEAFGNFVVGGNLVVGGVIFLILTVVQFLVITKGSERVAEVSARFSLDSMPGKQMSIDGDMRAGVIDQEEATQLRSMVQRESQLYGSMDGAMKFVKGDAIAGLVITAVNIIGGIAIGMGQLGLSGSEALHIYSILTIGDGLVAQIPSLFISITAGFIVTRVKSEDKLNLGNDMGQQLTGHPKALMIGGILLAGFAFIPGFPTLAFLAIAGIIGGSGFYLTKRAQSGEGAGLAAGGKSDDIPEMTVETDTNDLQSITAPLILDIDASCKDYLAVAQLNEQLKRVRHALYMDLGVPFPGIHLRYNAGLKERQYQILLQEIPVAEGILPIDHLIVREAADDLDILAIPHENPEECTIPGKVIWVEKESQARLEEAGIHAMDTAESVCFHLSYVLKRYAGDFIGIQETRQIIENMEKEFGELVKEVQRLLPLQKITDIFQRLVTEDISIRSLRCIFESLVEWAQKEKDTILLTEYVRGALNRQISYKYSNDTNILSAYLLTQDLEETVRAGIRQTSSGAYLALEPAESKEIIDQIQKNVGDITSVVHKPVLVVSLDIRRYIRKLVERDFYDLAVLSFQELTQDINVQPLARVGE</sequence>
<dbReference type="PRINTS" id="PR00949">
    <property type="entry name" value="TYPE3IMAPROT"/>
</dbReference>
<comment type="similarity">
    <text evidence="2">Belongs to the FHIPEP (flagella/HR/invasion proteins export pore) family.</text>
</comment>
<keyword evidence="8 9" id="KW-0472">Membrane</keyword>
<reference evidence="10 11" key="1">
    <citation type="journal article" date="2015" name="Genome Announc.">
        <title>Draft Genome Sequences of Marine Isolates of Thalassomonas viridans and Thalassomonas actiniarum.</title>
        <authorList>
            <person name="Olonade I."/>
            <person name="van Zyl L.J."/>
            <person name="Trindade M."/>
        </authorList>
    </citation>
    <scope>NUCLEOTIDE SEQUENCE [LARGE SCALE GENOMIC DNA]</scope>
    <source>
        <strain evidence="10 11">A5K-106</strain>
    </source>
</reference>
<dbReference type="Pfam" id="PF00771">
    <property type="entry name" value="FHIPEP"/>
    <property type="match status" value="1"/>
</dbReference>
<evidence type="ECO:0000256" key="7">
    <source>
        <dbReference type="ARBA" id="ARBA00022989"/>
    </source>
</evidence>
<proteinExistence type="inferred from homology"/>
<dbReference type="InterPro" id="IPR025505">
    <property type="entry name" value="FHIPEP_CS"/>
</dbReference>
<dbReference type="Gene3D" id="1.10.8.540">
    <property type="entry name" value="FHIPEP family, domain 3"/>
    <property type="match status" value="1"/>
</dbReference>
<organism evidence="10 11">
    <name type="scientific">Thalassomonas actiniarum</name>
    <dbReference type="NCBI Taxonomy" id="485447"/>
    <lineage>
        <taxon>Bacteria</taxon>
        <taxon>Pseudomonadati</taxon>
        <taxon>Pseudomonadota</taxon>
        <taxon>Gammaproteobacteria</taxon>
        <taxon>Alteromonadales</taxon>
        <taxon>Colwelliaceae</taxon>
        <taxon>Thalassomonas</taxon>
    </lineage>
</organism>
<evidence type="ECO:0000313" key="11">
    <source>
        <dbReference type="Proteomes" id="UP000032568"/>
    </source>
</evidence>
<evidence type="ECO:0000256" key="5">
    <source>
        <dbReference type="ARBA" id="ARBA00022519"/>
    </source>
</evidence>
<dbReference type="PIRSF" id="PIRSF005419">
    <property type="entry name" value="FlhA"/>
    <property type="match status" value="1"/>
</dbReference>
<keyword evidence="3" id="KW-0813">Transport</keyword>
<keyword evidence="7 9" id="KW-1133">Transmembrane helix</keyword>
<reference evidence="10 11" key="2">
    <citation type="journal article" date="2022" name="Mar. Drugs">
        <title>Bioassay-Guided Fractionation Leads to the Detection of Cholic Acid Generated by the Rare Thalassomonas sp.</title>
        <authorList>
            <person name="Pheiffer F."/>
            <person name="Schneider Y.K."/>
            <person name="Hansen E.H."/>
            <person name="Andersen J.H."/>
            <person name="Isaksson J."/>
            <person name="Busche T."/>
            <person name="R C."/>
            <person name="Kalinowski J."/>
            <person name="Zyl L.V."/>
            <person name="Trindade M."/>
        </authorList>
    </citation>
    <scope>NUCLEOTIDE SEQUENCE [LARGE SCALE GENOMIC DNA]</scope>
    <source>
        <strain evidence="10 11">A5K-106</strain>
    </source>
</reference>
<feature type="transmembrane region" description="Helical" evidence="9">
    <location>
        <begin position="74"/>
        <end position="94"/>
    </location>
</feature>
<accession>A0AAE9YXI4</accession>
<keyword evidence="11" id="KW-1185">Reference proteome</keyword>
<dbReference type="GO" id="GO:0005886">
    <property type="term" value="C:plasma membrane"/>
    <property type="evidence" value="ECO:0007669"/>
    <property type="project" value="UniProtKB-SubCell"/>
</dbReference>
<protein>
    <submittedName>
        <fullName evidence="10">Type III secretion system export apparatus subunit SctV</fullName>
    </submittedName>
</protein>
<comment type="subcellular location">
    <subcellularLocation>
        <location evidence="1">Cell inner membrane</location>
        <topology evidence="1">Multi-pass membrane protein</topology>
    </subcellularLocation>
</comment>
<keyword evidence="4" id="KW-1003">Cell membrane</keyword>
<keyword evidence="6 9" id="KW-0812">Transmembrane</keyword>
<name>A0AAE9YXI4_9GAMM</name>
<dbReference type="NCBIfam" id="TIGR01399">
    <property type="entry name" value="hrcV"/>
    <property type="match status" value="1"/>
</dbReference>
<feature type="transmembrane region" description="Helical" evidence="9">
    <location>
        <begin position="233"/>
        <end position="260"/>
    </location>
</feature>
<evidence type="ECO:0000256" key="9">
    <source>
        <dbReference type="SAM" id="Phobius"/>
    </source>
</evidence>
<evidence type="ECO:0000256" key="6">
    <source>
        <dbReference type="ARBA" id="ARBA00022692"/>
    </source>
</evidence>
<feature type="transmembrane region" description="Helical" evidence="9">
    <location>
        <begin position="20"/>
        <end position="37"/>
    </location>
</feature>
<dbReference type="Gene3D" id="3.40.30.60">
    <property type="entry name" value="FHIPEP family, domain 1"/>
    <property type="match status" value="1"/>
</dbReference>
<evidence type="ECO:0000256" key="8">
    <source>
        <dbReference type="ARBA" id="ARBA00023136"/>
    </source>
</evidence>
<feature type="transmembrane region" description="Helical" evidence="9">
    <location>
        <begin position="201"/>
        <end position="221"/>
    </location>
</feature>
<dbReference type="Gene3D" id="3.40.50.12790">
    <property type="entry name" value="FHIPEP family, domain 4"/>
    <property type="match status" value="1"/>
</dbReference>
<evidence type="ECO:0000313" key="10">
    <source>
        <dbReference type="EMBL" id="WDE02199.1"/>
    </source>
</evidence>
<feature type="transmembrane region" description="Helical" evidence="9">
    <location>
        <begin position="106"/>
        <end position="132"/>
    </location>
</feature>